<dbReference type="GO" id="GO:0031267">
    <property type="term" value="F:small GTPase binding"/>
    <property type="evidence" value="ECO:0007669"/>
    <property type="project" value="InterPro"/>
</dbReference>
<dbReference type="InterPro" id="IPR016024">
    <property type="entry name" value="ARM-type_fold"/>
</dbReference>
<dbReference type="PROSITE" id="PS50077">
    <property type="entry name" value="HEAT_REPEAT"/>
    <property type="match status" value="1"/>
</dbReference>
<feature type="repeat" description="HEAT" evidence="6">
    <location>
        <begin position="471"/>
        <end position="505"/>
    </location>
</feature>
<evidence type="ECO:0000256" key="4">
    <source>
        <dbReference type="ARBA" id="ARBA00022737"/>
    </source>
</evidence>
<dbReference type="GO" id="GO:0005935">
    <property type="term" value="C:cellular bud neck"/>
    <property type="evidence" value="ECO:0007669"/>
    <property type="project" value="EnsemblFungi"/>
</dbReference>
<evidence type="ECO:0000256" key="6">
    <source>
        <dbReference type="PROSITE-ProRule" id="PRU00103"/>
    </source>
</evidence>
<comment type="caution">
    <text evidence="9">The sequence shown here is derived from an EMBL/GenBank/DDBJ whole genome shotgun (WGS) entry which is preliminary data.</text>
</comment>
<dbReference type="AlphaFoldDB" id="A0A099P3X1"/>
<feature type="compositionally biased region" description="Acidic residues" evidence="7">
    <location>
        <begin position="376"/>
        <end position="397"/>
    </location>
</feature>
<dbReference type="VEuPathDB" id="FungiDB:C5L36_0B05570"/>
<keyword evidence="5" id="KW-0653">Protein transport</keyword>
<feature type="domain" description="Importin N-terminal" evidence="8">
    <location>
        <begin position="35"/>
        <end position="102"/>
    </location>
</feature>
<dbReference type="EMBL" id="JQFK01000006">
    <property type="protein sequence ID" value="KGK39723.1"/>
    <property type="molecule type" value="Genomic_DNA"/>
</dbReference>
<evidence type="ECO:0000256" key="7">
    <source>
        <dbReference type="SAM" id="MobiDB-lite"/>
    </source>
</evidence>
<dbReference type="Pfam" id="PF03810">
    <property type="entry name" value="IBN_N"/>
    <property type="match status" value="1"/>
</dbReference>
<dbReference type="Gene3D" id="1.25.10.10">
    <property type="entry name" value="Leucine-rich Repeat Variant"/>
    <property type="match status" value="2"/>
</dbReference>
<feature type="compositionally biased region" description="Basic and acidic residues" evidence="7">
    <location>
        <begin position="339"/>
        <end position="350"/>
    </location>
</feature>
<organism evidence="9 10">
    <name type="scientific">Pichia kudriavzevii</name>
    <name type="common">Yeast</name>
    <name type="synonym">Issatchenkia orientalis</name>
    <dbReference type="NCBI Taxonomy" id="4909"/>
    <lineage>
        <taxon>Eukaryota</taxon>
        <taxon>Fungi</taxon>
        <taxon>Dikarya</taxon>
        <taxon>Ascomycota</taxon>
        <taxon>Saccharomycotina</taxon>
        <taxon>Pichiomycetes</taxon>
        <taxon>Pichiales</taxon>
        <taxon>Pichiaceae</taxon>
        <taxon>Pichia</taxon>
    </lineage>
</organism>
<evidence type="ECO:0000256" key="3">
    <source>
        <dbReference type="ARBA" id="ARBA00022490"/>
    </source>
</evidence>
<dbReference type="GO" id="GO:0005934">
    <property type="term" value="C:cellular bud tip"/>
    <property type="evidence" value="ECO:0007669"/>
    <property type="project" value="EnsemblFungi"/>
</dbReference>
<dbReference type="GO" id="GO:0005829">
    <property type="term" value="C:cytosol"/>
    <property type="evidence" value="ECO:0007669"/>
    <property type="project" value="EnsemblFungi"/>
</dbReference>
<dbReference type="PANTHER" id="PTHR10527">
    <property type="entry name" value="IMPORTIN BETA"/>
    <property type="match status" value="1"/>
</dbReference>
<gene>
    <name evidence="9" type="ORF">JL09_g1040</name>
</gene>
<comment type="subcellular location">
    <subcellularLocation>
        <location evidence="1">Cytoplasm</location>
    </subcellularLocation>
</comment>
<dbReference type="InterPro" id="IPR040122">
    <property type="entry name" value="Importin_beta"/>
</dbReference>
<dbReference type="PROSITE" id="PS50166">
    <property type="entry name" value="IMPORTIN_B_NT"/>
    <property type="match status" value="1"/>
</dbReference>
<evidence type="ECO:0000259" key="8">
    <source>
        <dbReference type="PROSITE" id="PS50166"/>
    </source>
</evidence>
<dbReference type="SUPFAM" id="SSF48371">
    <property type="entry name" value="ARM repeat"/>
    <property type="match status" value="1"/>
</dbReference>
<keyword evidence="3" id="KW-0963">Cytoplasm</keyword>
<accession>A0A099P3X1</accession>
<evidence type="ECO:0000256" key="5">
    <source>
        <dbReference type="ARBA" id="ARBA00022927"/>
    </source>
</evidence>
<protein>
    <recommendedName>
        <fullName evidence="8">Importin N-terminal domain-containing protein</fullName>
    </recommendedName>
</protein>
<dbReference type="GO" id="GO:0006606">
    <property type="term" value="P:protein import into nucleus"/>
    <property type="evidence" value="ECO:0007669"/>
    <property type="project" value="EnsemblFungi"/>
</dbReference>
<dbReference type="GO" id="GO:0008139">
    <property type="term" value="F:nuclear localization sequence binding"/>
    <property type="evidence" value="ECO:0007669"/>
    <property type="project" value="EnsemblFungi"/>
</dbReference>
<reference evidence="10" key="1">
    <citation type="journal article" date="2014" name="Microb. Cell Fact.">
        <title>Exploiting Issatchenkia orientalis SD108 for succinic acid production.</title>
        <authorList>
            <person name="Xiao H."/>
            <person name="Shao Z."/>
            <person name="Jiang Y."/>
            <person name="Dole S."/>
            <person name="Zhao H."/>
        </authorList>
    </citation>
    <scope>NUCLEOTIDE SEQUENCE [LARGE SCALE GENOMIC DNA]</scope>
    <source>
        <strain evidence="10">SD108</strain>
    </source>
</reference>
<dbReference type="Proteomes" id="UP000029867">
    <property type="component" value="Unassembled WGS sequence"/>
</dbReference>
<dbReference type="InterPro" id="IPR021133">
    <property type="entry name" value="HEAT_type_2"/>
</dbReference>
<dbReference type="eggNOG" id="KOG2023">
    <property type="taxonomic scope" value="Eukaryota"/>
</dbReference>
<evidence type="ECO:0000313" key="9">
    <source>
        <dbReference type="EMBL" id="KGK39723.1"/>
    </source>
</evidence>
<evidence type="ECO:0000256" key="2">
    <source>
        <dbReference type="ARBA" id="ARBA00022448"/>
    </source>
</evidence>
<keyword evidence="4" id="KW-0677">Repeat</keyword>
<dbReference type="Pfam" id="PF13513">
    <property type="entry name" value="HEAT_EZ"/>
    <property type="match status" value="1"/>
</dbReference>
<dbReference type="GO" id="GO:0034399">
    <property type="term" value="C:nuclear periphery"/>
    <property type="evidence" value="ECO:0007669"/>
    <property type="project" value="EnsemblFungi"/>
</dbReference>
<proteinExistence type="predicted"/>
<dbReference type="GO" id="GO:0010458">
    <property type="term" value="P:exit from mitosis"/>
    <property type="evidence" value="ECO:0007669"/>
    <property type="project" value="EnsemblFungi"/>
</dbReference>
<dbReference type="InterPro" id="IPR011989">
    <property type="entry name" value="ARM-like"/>
</dbReference>
<name>A0A099P3X1_PICKU</name>
<dbReference type="HOGENOM" id="CLU_008136_1_1_1"/>
<dbReference type="InterPro" id="IPR001494">
    <property type="entry name" value="Importin-beta_N"/>
</dbReference>
<sequence>MASQSSWTPDVPSLQQLVHIFTGTLSPDATIRQEATTALTQAKNIADFDNYLLHILLSNEIADSTRASAGIYLKNDLVKNFKYKPHELQANILQLVPHGLLSESPFVRHITAGIISAVFRAVGTAGWPSVVPDLIALISGAAGEYAIDGASEALLSICEDSSRMLEYEIKNNDGSITVPMQTLIPKLIELIPNSQPSITSKIRSRFLNCLVHCINVGSNTALINIDAILAIVFSMCQENNGDEEVQKAVASIFCGILEKWPEKLYPHWSGILQWCIHMVKQGADSVALQADEFLLSMSTSELPNQYIRPYLEDLIPVLLEKMVYDLNDVELMEAEDEKDVGSEDKDEDIKPQTAKSKEHKLTKRDGTESSALLNKDDDDDNDDSDNDDDDDDDGDDDDFDNTYTWNLRKCSAATVDILSTYYPEEVLQYSFPIIKENMNASTWPIREASILTLGAISEAALNHATMQLPELIPFLVDRLKDDQPRVRQITCWTLGRYSHWVCSEAQSGGSFASYFTPTFRAIMECALDSKKVVQESACSSLSDFIESSEPQLLSQFIEPLLHHFQAYFTNYRRKNLIVLYDTIQTFVEKVGEALRYNQKFMDLLLPPLMEKWQTLNDDDKDLWPLLECMSSVAASTGEAFASCAMPVYERALRILNNCIEQDKMATSDPSFVPPEKDFIVTSLDLIDGLVQGLTQHSAELINRTDSSAKYSLMELVLTCLDDNVDDVRQSAYALIGDFAIYLFPTLILPYLQPLMISIYQEIGKLNEYSVASCNNAIWALGEISIRSENNILDQYLANFLRILEPLVLNFNADITLLENAAVTIGRFGIHYPDQTSVMANDVLIVWCQLIGGLEDNEEKASAVQGMCNIVLKHPEIVNALGNMRAIVELIANYHEPTVELAEIFKVLLTGLKSGLGAEWDRIVSGTAYCETLSQRYGV</sequence>
<feature type="region of interest" description="Disordered" evidence="7">
    <location>
        <begin position="334"/>
        <end position="397"/>
    </location>
</feature>
<evidence type="ECO:0000313" key="10">
    <source>
        <dbReference type="Proteomes" id="UP000029867"/>
    </source>
</evidence>
<evidence type="ECO:0000256" key="1">
    <source>
        <dbReference type="ARBA" id="ARBA00004496"/>
    </source>
</evidence>
<keyword evidence="2" id="KW-0813">Transport</keyword>